<keyword evidence="2" id="KW-1133">Transmembrane helix</keyword>
<evidence type="ECO:0000313" key="4">
    <source>
        <dbReference type="Proteomes" id="UP000290815"/>
    </source>
</evidence>
<keyword evidence="1" id="KW-0175">Coiled coil</keyword>
<dbReference type="KEGG" id="mgly:NCTC10194_00385"/>
<gene>
    <name evidence="3" type="ORF">NCTC10194_00385</name>
</gene>
<proteinExistence type="predicted"/>
<reference evidence="3 4" key="1">
    <citation type="submission" date="2019-01" db="EMBL/GenBank/DDBJ databases">
        <authorList>
            <consortium name="Pathogen Informatics"/>
        </authorList>
    </citation>
    <scope>NUCLEOTIDE SEQUENCE [LARGE SCALE GENOMIC DNA]</scope>
    <source>
        <strain evidence="3 4">NCTC10194</strain>
    </source>
</reference>
<dbReference type="RefSeq" id="WP_052353008.1">
    <property type="nucleotide sequence ID" value="NZ_LR215024.1"/>
</dbReference>
<dbReference type="EMBL" id="LR215024">
    <property type="protein sequence ID" value="VEU70374.1"/>
    <property type="molecule type" value="Genomic_DNA"/>
</dbReference>
<keyword evidence="2" id="KW-0812">Transmembrane</keyword>
<evidence type="ECO:0000256" key="1">
    <source>
        <dbReference type="SAM" id="Coils"/>
    </source>
</evidence>
<sequence length="643" mass="74915">MKISKKIIYLISGIFAIGAIGFGALGYKITHPFKPSFFNYKSYISEKNEEYLNRFFQYKVFDEINEFGKALTNNKAAAGIGSDFQAVNLIKEGLITKIDYSVLLDDSSLRSYNDVKSALKSLYRKEIWDHLESYNKYLIDQNQKPLLSNWTDGVHPTEFWEYFVPYYSQDAIVGYNVTKVSIKPENKKINSEEIDFDSLSNQAKYGQENTHNLVNILKTLKANGFNHLTITDAIRDNMLYGSSYWKLPNGNRISDKFTGDVTDKTYPELLKYFNDLIFDSMGYSLKDYNHISLKGDSLEIIRNVLNPDYKDYAAAIMYNGDAMNAYYGSEHFPELKKDGQIRGIKPKHNILLIDGLVVAKNGSEESKKNYLKVLSNSVYENLKNKYQIIKQLKTENKNNLLNNEKVLNEYLYLKDWENLKKIELESFNLTNEQIEDFINLVSPLIDLTNFDNFSKLEEFYETRKKYQLFVEGKTSESVNINDRISYLPGLVQNYLLNNKFDLIDAILKEEFEPKDNFELVLKRLIDQYQITHNIVNLENKTKNEKALILARVIVALQLQNELVSDRNYYIDNFNYVRYVPVENSLYELVLRNYFLDFENGQNETVIKIYEIINNNNNIHKALAPISKKLQSKINIEYFNLTKS</sequence>
<dbReference type="AlphaFoldDB" id="A0A449AV19"/>
<accession>A0A449AV19</accession>
<organism evidence="3 4">
    <name type="scientific">Mycoplasmopsis glycophila</name>
    <dbReference type="NCBI Taxonomy" id="171285"/>
    <lineage>
        <taxon>Bacteria</taxon>
        <taxon>Bacillati</taxon>
        <taxon>Mycoplasmatota</taxon>
        <taxon>Mycoplasmoidales</taxon>
        <taxon>Metamycoplasmataceae</taxon>
        <taxon>Mycoplasmopsis</taxon>
    </lineage>
</organism>
<keyword evidence="2" id="KW-0472">Membrane</keyword>
<protein>
    <submittedName>
        <fullName evidence="3">Uncharacterized protein</fullName>
    </submittedName>
</protein>
<feature type="transmembrane region" description="Helical" evidence="2">
    <location>
        <begin position="7"/>
        <end position="27"/>
    </location>
</feature>
<evidence type="ECO:0000313" key="3">
    <source>
        <dbReference type="EMBL" id="VEU70374.1"/>
    </source>
</evidence>
<feature type="coiled-coil region" evidence="1">
    <location>
        <begin position="379"/>
        <end position="409"/>
    </location>
</feature>
<name>A0A449AV19_9BACT</name>
<dbReference type="Proteomes" id="UP000290815">
    <property type="component" value="Chromosome"/>
</dbReference>
<keyword evidence="4" id="KW-1185">Reference proteome</keyword>
<evidence type="ECO:0000256" key="2">
    <source>
        <dbReference type="SAM" id="Phobius"/>
    </source>
</evidence>